<feature type="transmembrane region" description="Helical" evidence="7">
    <location>
        <begin position="124"/>
        <end position="149"/>
    </location>
</feature>
<evidence type="ECO:0000313" key="8">
    <source>
        <dbReference type="EMBL" id="KHJ85515.1"/>
    </source>
</evidence>
<dbReference type="InterPro" id="IPR050271">
    <property type="entry name" value="UDP-glycosyltransferase"/>
</dbReference>
<dbReference type="SUPFAM" id="SSF53756">
    <property type="entry name" value="UDP-Glycosyltransferase/glycogen phosphorylase"/>
    <property type="match status" value="1"/>
</dbReference>
<dbReference type="GO" id="GO:0015020">
    <property type="term" value="F:glucuronosyltransferase activity"/>
    <property type="evidence" value="ECO:0007669"/>
    <property type="project" value="UniProtKB-EC"/>
</dbReference>
<sequence length="164" mass="18704">MHGGINGLVEALRRAVPLVVIPIFADQFRNGRNVEKRGIGKVELTLLSLLLHSKFEALKSFLLRYSQKCSPLLRYKKNAVRMAKLMKEKPFSPEERLVEWTTFAVENGVLDVLHVEGSRMNSIVYFNLDVIAVFIIFICLSVTIVVVLFKKLIRSFTVIKLKQS</sequence>
<accession>A0A0B1SQM8</accession>
<dbReference type="Proteomes" id="UP000053660">
    <property type="component" value="Unassembled WGS sequence"/>
</dbReference>
<evidence type="ECO:0000313" key="9">
    <source>
        <dbReference type="Proteomes" id="UP000053660"/>
    </source>
</evidence>
<keyword evidence="3" id="KW-0328">Glycosyltransferase</keyword>
<evidence type="ECO:0000256" key="7">
    <source>
        <dbReference type="SAM" id="Phobius"/>
    </source>
</evidence>
<dbReference type="InterPro" id="IPR002213">
    <property type="entry name" value="UDP_glucos_trans"/>
</dbReference>
<dbReference type="EMBL" id="KN563607">
    <property type="protein sequence ID" value="KHJ85515.1"/>
    <property type="molecule type" value="Genomic_DNA"/>
</dbReference>
<dbReference type="OrthoDB" id="5835829at2759"/>
<evidence type="ECO:0000256" key="3">
    <source>
        <dbReference type="ARBA" id="ARBA00022676"/>
    </source>
</evidence>
<keyword evidence="7" id="KW-0472">Membrane</keyword>
<dbReference type="AlphaFoldDB" id="A0A0B1SQM8"/>
<evidence type="ECO:0000256" key="4">
    <source>
        <dbReference type="ARBA" id="ARBA00022679"/>
    </source>
</evidence>
<keyword evidence="7" id="KW-0812">Transmembrane</keyword>
<dbReference type="Pfam" id="PF00201">
    <property type="entry name" value="UDPGT"/>
    <property type="match status" value="1"/>
</dbReference>
<dbReference type="PANTHER" id="PTHR48043">
    <property type="entry name" value="EG:EG0003.4 PROTEIN-RELATED"/>
    <property type="match status" value="1"/>
</dbReference>
<evidence type="ECO:0000256" key="5">
    <source>
        <dbReference type="ARBA" id="ARBA00022729"/>
    </source>
</evidence>
<comment type="similarity">
    <text evidence="1">Belongs to the UDP-glycosyltransferase family.</text>
</comment>
<evidence type="ECO:0000256" key="2">
    <source>
        <dbReference type="ARBA" id="ARBA00012544"/>
    </source>
</evidence>
<protein>
    <recommendedName>
        <fullName evidence="2">glucuronosyltransferase</fullName>
        <ecNumber evidence="2">2.4.1.17</ecNumber>
    </recommendedName>
</protein>
<reference evidence="8 9" key="1">
    <citation type="submission" date="2014-03" db="EMBL/GenBank/DDBJ databases">
        <title>Draft genome of the hookworm Oesophagostomum dentatum.</title>
        <authorList>
            <person name="Mitreva M."/>
        </authorList>
    </citation>
    <scope>NUCLEOTIDE SEQUENCE [LARGE SCALE GENOMIC DNA]</scope>
    <source>
        <strain evidence="8 9">OD-Hann</strain>
    </source>
</reference>
<keyword evidence="4" id="KW-0808">Transferase</keyword>
<gene>
    <name evidence="8" type="ORF">OESDEN_14758</name>
</gene>
<dbReference type="Gene3D" id="3.40.50.2000">
    <property type="entry name" value="Glycogen Phosphorylase B"/>
    <property type="match status" value="1"/>
</dbReference>
<dbReference type="EC" id="2.4.1.17" evidence="2"/>
<name>A0A0B1SQM8_OESDE</name>
<keyword evidence="9" id="KW-1185">Reference proteome</keyword>
<organism evidence="8 9">
    <name type="scientific">Oesophagostomum dentatum</name>
    <name type="common">Nodular worm</name>
    <dbReference type="NCBI Taxonomy" id="61180"/>
    <lineage>
        <taxon>Eukaryota</taxon>
        <taxon>Metazoa</taxon>
        <taxon>Ecdysozoa</taxon>
        <taxon>Nematoda</taxon>
        <taxon>Chromadorea</taxon>
        <taxon>Rhabditida</taxon>
        <taxon>Rhabditina</taxon>
        <taxon>Rhabditomorpha</taxon>
        <taxon>Strongyloidea</taxon>
        <taxon>Strongylidae</taxon>
        <taxon>Oesophagostomum</taxon>
    </lineage>
</organism>
<proteinExistence type="inferred from homology"/>
<evidence type="ECO:0000256" key="1">
    <source>
        <dbReference type="ARBA" id="ARBA00009995"/>
    </source>
</evidence>
<keyword evidence="7" id="KW-1133">Transmembrane helix</keyword>
<evidence type="ECO:0000256" key="6">
    <source>
        <dbReference type="ARBA" id="ARBA00047475"/>
    </source>
</evidence>
<dbReference type="PANTHER" id="PTHR48043:SF143">
    <property type="entry name" value="UDP-GLUCURONOSYLTRANSFERASE"/>
    <property type="match status" value="1"/>
</dbReference>
<comment type="catalytic activity">
    <reaction evidence="6">
        <text>glucuronate acceptor + UDP-alpha-D-glucuronate = acceptor beta-D-glucuronoside + UDP + H(+)</text>
        <dbReference type="Rhea" id="RHEA:21032"/>
        <dbReference type="ChEBI" id="CHEBI:15378"/>
        <dbReference type="ChEBI" id="CHEBI:58052"/>
        <dbReference type="ChEBI" id="CHEBI:58223"/>
        <dbReference type="ChEBI" id="CHEBI:132367"/>
        <dbReference type="ChEBI" id="CHEBI:132368"/>
        <dbReference type="EC" id="2.4.1.17"/>
    </reaction>
</comment>
<keyword evidence="5" id="KW-0732">Signal</keyword>